<dbReference type="InterPro" id="IPR050425">
    <property type="entry name" value="NAD(P)_dehydrat-like"/>
</dbReference>
<evidence type="ECO:0000256" key="3">
    <source>
        <dbReference type="RuleBase" id="RU004475"/>
    </source>
</evidence>
<protein>
    <submittedName>
        <fullName evidence="5">3beta-hydroxysteroid-dehydrogenase/ decarboxylase isoform 2</fullName>
    </submittedName>
</protein>
<evidence type="ECO:0000256" key="1">
    <source>
        <dbReference type="ARBA" id="ARBA00022857"/>
    </source>
</evidence>
<keyword evidence="3" id="KW-1133">Transmembrane helix</keyword>
<keyword evidence="6" id="KW-1185">Reference proteome</keyword>
<dbReference type="Proteomes" id="UP000585474">
    <property type="component" value="Unassembled WGS sequence"/>
</dbReference>
<dbReference type="PANTHER" id="PTHR10366:SF564">
    <property type="entry name" value="STEROL-4-ALPHA-CARBOXYLATE 3-DEHYDROGENASE, DECARBOXYLATING"/>
    <property type="match status" value="1"/>
</dbReference>
<evidence type="ECO:0000313" key="5">
    <source>
        <dbReference type="EMBL" id="GFY98243.1"/>
    </source>
</evidence>
<dbReference type="Pfam" id="PF01073">
    <property type="entry name" value="3Beta_HSD"/>
    <property type="match status" value="1"/>
</dbReference>
<proteinExistence type="inferred from homology"/>
<feature type="domain" description="3-beta hydroxysteroid dehydrogenase/isomerase" evidence="4">
    <location>
        <begin position="179"/>
        <end position="319"/>
    </location>
</feature>
<keyword evidence="3" id="KW-0812">Transmembrane</keyword>
<dbReference type="InterPro" id="IPR036291">
    <property type="entry name" value="NAD(P)-bd_dom_sf"/>
</dbReference>
<accession>A0A7J0FI33</accession>
<evidence type="ECO:0000259" key="4">
    <source>
        <dbReference type="Pfam" id="PF01073"/>
    </source>
</evidence>
<keyword evidence="1" id="KW-0521">NADP</keyword>
<dbReference type="SUPFAM" id="SSF51735">
    <property type="entry name" value="NAD(P)-binding Rossmann-fold domains"/>
    <property type="match status" value="1"/>
</dbReference>
<reference evidence="5 6" key="1">
    <citation type="submission" date="2019-07" db="EMBL/GenBank/DDBJ databases">
        <title>De Novo Assembly of kiwifruit Actinidia rufa.</title>
        <authorList>
            <person name="Sugita-Konishi S."/>
            <person name="Sato K."/>
            <person name="Mori E."/>
            <person name="Abe Y."/>
            <person name="Kisaki G."/>
            <person name="Hamano K."/>
            <person name="Suezawa K."/>
            <person name="Otani M."/>
            <person name="Fukuda T."/>
            <person name="Manabe T."/>
            <person name="Gomi K."/>
            <person name="Tabuchi M."/>
            <person name="Akimitsu K."/>
            <person name="Kataoka I."/>
        </authorList>
    </citation>
    <scope>NUCLEOTIDE SEQUENCE [LARGE SCALE GENOMIC DNA]</scope>
    <source>
        <strain evidence="6">cv. Fuchu</strain>
    </source>
</reference>
<dbReference type="AlphaFoldDB" id="A0A7J0FI33"/>
<comment type="similarity">
    <text evidence="3">Belongs to the 3-beta-HSD family.</text>
</comment>
<evidence type="ECO:0000313" key="6">
    <source>
        <dbReference type="Proteomes" id="UP000585474"/>
    </source>
</evidence>
<evidence type="ECO:0000256" key="2">
    <source>
        <dbReference type="ARBA" id="ARBA00023002"/>
    </source>
</evidence>
<sequence length="332" mass="36612">MFVYYIDIKKSLCHPDLEILDPSRLEAADSDKATIVSRQGEDGWGREVVRGVTGGRGFAARHLVEMLIRYDMFLVRIADLGPSIQLDPAEEKGTLGQAFQSGHAQYVSADLCDKSPSSQRSLNLSLLILSFGFFHFLLANALSSIVDNKFQIDWNLFKDLRLFSTWLPLSSSINNYELHHSVNVKGTNNVINACIELKVKRLIYTSSPSVVFDGVHGIINGDESLPYPAKHNDSYSATKAEGEALVIKANGYNGLLTCCIRPSSIFGPGDKLLVPSLVTAARAGKLKFLIGDGNNMYDFTYVENVAHAHICAERALASEWDSCRESCRQGNM</sequence>
<keyword evidence="2 3" id="KW-0560">Oxidoreductase</keyword>
<organism evidence="5 6">
    <name type="scientific">Actinidia rufa</name>
    <dbReference type="NCBI Taxonomy" id="165716"/>
    <lineage>
        <taxon>Eukaryota</taxon>
        <taxon>Viridiplantae</taxon>
        <taxon>Streptophyta</taxon>
        <taxon>Embryophyta</taxon>
        <taxon>Tracheophyta</taxon>
        <taxon>Spermatophyta</taxon>
        <taxon>Magnoliopsida</taxon>
        <taxon>eudicotyledons</taxon>
        <taxon>Gunneridae</taxon>
        <taxon>Pentapetalae</taxon>
        <taxon>asterids</taxon>
        <taxon>Ericales</taxon>
        <taxon>Actinidiaceae</taxon>
        <taxon>Actinidia</taxon>
    </lineage>
</organism>
<gene>
    <name evidence="5" type="ORF">Acr_12g0007840</name>
</gene>
<dbReference type="EMBL" id="BJWL01000012">
    <property type="protein sequence ID" value="GFY98243.1"/>
    <property type="molecule type" value="Genomic_DNA"/>
</dbReference>
<feature type="transmembrane region" description="Helical" evidence="3">
    <location>
        <begin position="124"/>
        <end position="142"/>
    </location>
</feature>
<dbReference type="Gene3D" id="3.40.50.720">
    <property type="entry name" value="NAD(P)-binding Rossmann-like Domain"/>
    <property type="match status" value="1"/>
</dbReference>
<dbReference type="GO" id="GO:0016616">
    <property type="term" value="F:oxidoreductase activity, acting on the CH-OH group of donors, NAD or NADP as acceptor"/>
    <property type="evidence" value="ECO:0007669"/>
    <property type="project" value="InterPro"/>
</dbReference>
<dbReference type="PANTHER" id="PTHR10366">
    <property type="entry name" value="NAD DEPENDENT EPIMERASE/DEHYDRATASE"/>
    <property type="match status" value="1"/>
</dbReference>
<comment type="caution">
    <text evidence="5">The sequence shown here is derived from an EMBL/GenBank/DDBJ whole genome shotgun (WGS) entry which is preliminary data.</text>
</comment>
<name>A0A7J0FI33_9ERIC</name>
<dbReference type="InterPro" id="IPR002225">
    <property type="entry name" value="3Beta_OHSteriod_DH/Estase"/>
</dbReference>
<dbReference type="OrthoDB" id="1688977at2759"/>
<dbReference type="GO" id="GO:0006694">
    <property type="term" value="P:steroid biosynthetic process"/>
    <property type="evidence" value="ECO:0007669"/>
    <property type="project" value="InterPro"/>
</dbReference>
<keyword evidence="3" id="KW-0472">Membrane</keyword>